<evidence type="ECO:0000313" key="3">
    <source>
        <dbReference type="Proteomes" id="UP000092839"/>
    </source>
</evidence>
<dbReference type="PANTHER" id="PTHR37809:SF1">
    <property type="entry name" value="RIBOSOMAL PROTEIN S12 METHYLTHIOTRANSFERASE ACCESSORY FACTOR YCAO"/>
    <property type="match status" value="1"/>
</dbReference>
<dbReference type="PROSITE" id="PS51664">
    <property type="entry name" value="YCAO"/>
    <property type="match status" value="1"/>
</dbReference>
<dbReference type="InterPro" id="IPR003776">
    <property type="entry name" value="YcaO-like_dom"/>
</dbReference>
<proteinExistence type="predicted"/>
<evidence type="ECO:0000259" key="1">
    <source>
        <dbReference type="PROSITE" id="PS51664"/>
    </source>
</evidence>
<dbReference type="KEGG" id="bic:LMTR13_05440"/>
<sequence>MQELFARAASLLLGNAVDAAGDHDARLILQALEYAGESSSGIDAQLANRAHLLIAASRFSRVFELAAPDAPGLISFGAQFDPALADPLHDGSPIVGVSGVGLTLQEAFQGCIGEGVEYLSQLQTGTDLLLKPGVDEWAGKLGPNALELVAALSERRMQPERALSWCRATRLTDGGEVLLPADICLRRPSAQRDCAPPYPLSIGSAAGPSRDAAALHGLLELIERDAASLWWRGGQLPRSIPLQHRAGFVAEELLQKLRHGASAERRTWLLDITTDIGVPCVAAVSCRVDGSGFAFGLAARLALEAAVRSAIMEMCQLELADAVVATKRSERGESALNAQDRIHLQRAAIDAGQCRLLQPVAEYAAHLPLHATEASAIFRLIVQRLEKLGIETFCLDLTRERFAVQVVRVIAPGLQLEPSEIVTTRLQDAVTRTGGGATYTGGIPLI</sequence>
<feature type="domain" description="YcaO" evidence="1">
    <location>
        <begin position="99"/>
        <end position="446"/>
    </location>
</feature>
<dbReference type="Gene3D" id="3.30.1330.230">
    <property type="match status" value="1"/>
</dbReference>
<accession>A0A1B1UAC6</accession>
<dbReference type="PANTHER" id="PTHR37809">
    <property type="entry name" value="RIBOSOMAL PROTEIN S12 METHYLTHIOTRANSFERASE ACCESSORY FACTOR YCAO"/>
    <property type="match status" value="1"/>
</dbReference>
<dbReference type="AlphaFoldDB" id="A0A1B1UAC6"/>
<dbReference type="Proteomes" id="UP000092839">
    <property type="component" value="Chromosome"/>
</dbReference>
<dbReference type="STRING" id="1274631.LMTR13_05440"/>
<dbReference type="EMBL" id="CP016428">
    <property type="protein sequence ID" value="ANV99701.1"/>
    <property type="molecule type" value="Genomic_DNA"/>
</dbReference>
<reference evidence="2 3" key="1">
    <citation type="submission" date="2016-07" db="EMBL/GenBank/DDBJ databases">
        <title>Complete genome sequence of Bradyrhizobium icense LMTR 13T, a potential inoculant strain isolated from lima bean (Phaseolus lunatus) in Peru.</title>
        <authorList>
            <person name="Ormeno-Orrillo E."/>
            <person name="Duran D."/>
            <person name="Rogel M.A."/>
            <person name="Rey L."/>
            <person name="Imperial J."/>
            <person name="Ruiz-Argueso T."/>
            <person name="Martinez-Romero E."/>
        </authorList>
    </citation>
    <scope>NUCLEOTIDE SEQUENCE [LARGE SCALE GENOMIC DNA]</scope>
    <source>
        <strain evidence="2 3">LMTR 13</strain>
    </source>
</reference>
<dbReference type="Pfam" id="PF02624">
    <property type="entry name" value="YcaO"/>
    <property type="match status" value="1"/>
</dbReference>
<name>A0A1B1UAC6_9BRAD</name>
<protein>
    <recommendedName>
        <fullName evidence="1">YcaO domain-containing protein</fullName>
    </recommendedName>
</protein>
<keyword evidence="3" id="KW-1185">Reference proteome</keyword>
<organism evidence="2 3">
    <name type="scientific">Bradyrhizobium icense</name>
    <dbReference type="NCBI Taxonomy" id="1274631"/>
    <lineage>
        <taxon>Bacteria</taxon>
        <taxon>Pseudomonadati</taxon>
        <taxon>Pseudomonadota</taxon>
        <taxon>Alphaproteobacteria</taxon>
        <taxon>Hyphomicrobiales</taxon>
        <taxon>Nitrobacteraceae</taxon>
        <taxon>Bradyrhizobium</taxon>
    </lineage>
</organism>
<evidence type="ECO:0000313" key="2">
    <source>
        <dbReference type="EMBL" id="ANV99701.1"/>
    </source>
</evidence>
<gene>
    <name evidence="2" type="ORF">LMTR13_05440</name>
</gene>